<evidence type="ECO:0000256" key="3">
    <source>
        <dbReference type="ARBA" id="ARBA00048336"/>
    </source>
</evidence>
<evidence type="ECO:0000313" key="5">
    <source>
        <dbReference type="EnsemblPlants" id="Zm00001eb364550_P001"/>
    </source>
</evidence>
<accession>A0A804QWU3</accession>
<name>A0A804QWU3_MAIZE</name>
<evidence type="ECO:0000259" key="4">
    <source>
        <dbReference type="Pfam" id="PF00481"/>
    </source>
</evidence>
<dbReference type="Proteomes" id="UP000007305">
    <property type="component" value="Chromosome 8"/>
</dbReference>
<evidence type="ECO:0000313" key="6">
    <source>
        <dbReference type="Proteomes" id="UP000007305"/>
    </source>
</evidence>
<organism evidence="5 6">
    <name type="scientific">Zea mays</name>
    <name type="common">Maize</name>
    <dbReference type="NCBI Taxonomy" id="4577"/>
    <lineage>
        <taxon>Eukaryota</taxon>
        <taxon>Viridiplantae</taxon>
        <taxon>Streptophyta</taxon>
        <taxon>Embryophyta</taxon>
        <taxon>Tracheophyta</taxon>
        <taxon>Spermatophyta</taxon>
        <taxon>Magnoliopsida</taxon>
        <taxon>Liliopsida</taxon>
        <taxon>Poales</taxon>
        <taxon>Poaceae</taxon>
        <taxon>PACMAD clade</taxon>
        <taxon>Panicoideae</taxon>
        <taxon>Andropogonodae</taxon>
        <taxon>Andropogoneae</taxon>
        <taxon>Tripsacinae</taxon>
        <taxon>Zea</taxon>
    </lineage>
</organism>
<dbReference type="AlphaFoldDB" id="A0A804QWU3"/>
<dbReference type="Pfam" id="PF00481">
    <property type="entry name" value="PP2C"/>
    <property type="match status" value="1"/>
</dbReference>
<reference evidence="5" key="3">
    <citation type="submission" date="2021-05" db="UniProtKB">
        <authorList>
            <consortium name="EnsemblPlants"/>
        </authorList>
    </citation>
    <scope>IDENTIFICATION</scope>
    <source>
        <strain evidence="5">cv. B73</strain>
    </source>
</reference>
<proteinExistence type="predicted"/>
<evidence type="ECO:0000256" key="2">
    <source>
        <dbReference type="ARBA" id="ARBA00047761"/>
    </source>
</evidence>
<evidence type="ECO:0000256" key="1">
    <source>
        <dbReference type="ARBA" id="ARBA00013081"/>
    </source>
</evidence>
<dbReference type="EC" id="3.1.3.16" evidence="1"/>
<dbReference type="InParanoid" id="A0A804QWU3"/>
<dbReference type="InterPro" id="IPR001932">
    <property type="entry name" value="PPM-type_phosphatase-like_dom"/>
</dbReference>
<feature type="domain" description="PPM-type phosphatase" evidence="4">
    <location>
        <begin position="102"/>
        <end position="137"/>
    </location>
</feature>
<comment type="catalytic activity">
    <reaction evidence="3">
        <text>O-phospho-L-threonyl-[protein] + H2O = L-threonyl-[protein] + phosphate</text>
        <dbReference type="Rhea" id="RHEA:47004"/>
        <dbReference type="Rhea" id="RHEA-COMP:11060"/>
        <dbReference type="Rhea" id="RHEA-COMP:11605"/>
        <dbReference type="ChEBI" id="CHEBI:15377"/>
        <dbReference type="ChEBI" id="CHEBI:30013"/>
        <dbReference type="ChEBI" id="CHEBI:43474"/>
        <dbReference type="ChEBI" id="CHEBI:61977"/>
        <dbReference type="EC" id="3.1.3.16"/>
    </reaction>
</comment>
<dbReference type="EnsemblPlants" id="Zm00001eb364550_T001">
    <property type="protein sequence ID" value="Zm00001eb364550_P001"/>
    <property type="gene ID" value="Zm00001eb364550"/>
</dbReference>
<dbReference type="Gene3D" id="3.60.40.10">
    <property type="entry name" value="PPM-type phosphatase domain"/>
    <property type="match status" value="1"/>
</dbReference>
<dbReference type="Gramene" id="Zm00001eb364550_T001">
    <property type="protein sequence ID" value="Zm00001eb364550_P001"/>
    <property type="gene ID" value="Zm00001eb364550"/>
</dbReference>
<dbReference type="InterPro" id="IPR036457">
    <property type="entry name" value="PPM-type-like_dom_sf"/>
</dbReference>
<reference evidence="5" key="2">
    <citation type="submission" date="2019-07" db="EMBL/GenBank/DDBJ databases">
        <authorList>
            <person name="Seetharam A."/>
            <person name="Woodhouse M."/>
            <person name="Cannon E."/>
        </authorList>
    </citation>
    <scope>NUCLEOTIDE SEQUENCE [LARGE SCALE GENOMIC DNA]</scope>
    <source>
        <strain evidence="5">cv. B73</strain>
    </source>
</reference>
<dbReference type="SUPFAM" id="SSF81606">
    <property type="entry name" value="PP2C-like"/>
    <property type="match status" value="1"/>
</dbReference>
<keyword evidence="6" id="KW-1185">Reference proteome</keyword>
<comment type="catalytic activity">
    <reaction evidence="2">
        <text>O-phospho-L-seryl-[protein] + H2O = L-seryl-[protein] + phosphate</text>
        <dbReference type="Rhea" id="RHEA:20629"/>
        <dbReference type="Rhea" id="RHEA-COMP:9863"/>
        <dbReference type="Rhea" id="RHEA-COMP:11604"/>
        <dbReference type="ChEBI" id="CHEBI:15377"/>
        <dbReference type="ChEBI" id="CHEBI:29999"/>
        <dbReference type="ChEBI" id="CHEBI:43474"/>
        <dbReference type="ChEBI" id="CHEBI:83421"/>
        <dbReference type="EC" id="3.1.3.16"/>
    </reaction>
</comment>
<dbReference type="GO" id="GO:0004722">
    <property type="term" value="F:protein serine/threonine phosphatase activity"/>
    <property type="evidence" value="ECO:0007669"/>
    <property type="project" value="UniProtKB-EC"/>
</dbReference>
<reference evidence="6" key="1">
    <citation type="journal article" date="2009" name="Science">
        <title>The B73 maize genome: complexity, diversity, and dynamics.</title>
        <authorList>
            <person name="Schnable P.S."/>
            <person name="Ware D."/>
            <person name="Fulton R.S."/>
            <person name="Stein J.C."/>
            <person name="Wei F."/>
            <person name="Pasternak S."/>
            <person name="Liang C."/>
            <person name="Zhang J."/>
            <person name="Fulton L."/>
            <person name="Graves T.A."/>
            <person name="Minx P."/>
            <person name="Reily A.D."/>
            <person name="Courtney L."/>
            <person name="Kruchowski S.S."/>
            <person name="Tomlinson C."/>
            <person name="Strong C."/>
            <person name="Delehaunty K."/>
            <person name="Fronick C."/>
            <person name="Courtney B."/>
            <person name="Rock S.M."/>
            <person name="Belter E."/>
            <person name="Du F."/>
            <person name="Kim K."/>
            <person name="Abbott R.M."/>
            <person name="Cotton M."/>
            <person name="Levy A."/>
            <person name="Marchetto P."/>
            <person name="Ochoa K."/>
            <person name="Jackson S.M."/>
            <person name="Gillam B."/>
            <person name="Chen W."/>
            <person name="Yan L."/>
            <person name="Higginbotham J."/>
            <person name="Cardenas M."/>
            <person name="Waligorski J."/>
            <person name="Applebaum E."/>
            <person name="Phelps L."/>
            <person name="Falcone J."/>
            <person name="Kanchi K."/>
            <person name="Thane T."/>
            <person name="Scimone A."/>
            <person name="Thane N."/>
            <person name="Henke J."/>
            <person name="Wang T."/>
            <person name="Ruppert J."/>
            <person name="Shah N."/>
            <person name="Rotter K."/>
            <person name="Hodges J."/>
            <person name="Ingenthron E."/>
            <person name="Cordes M."/>
            <person name="Kohlberg S."/>
            <person name="Sgro J."/>
            <person name="Delgado B."/>
            <person name="Mead K."/>
            <person name="Chinwalla A."/>
            <person name="Leonard S."/>
            <person name="Crouse K."/>
            <person name="Collura K."/>
            <person name="Kudrna D."/>
            <person name="Currie J."/>
            <person name="He R."/>
            <person name="Angelova A."/>
            <person name="Rajasekar S."/>
            <person name="Mueller T."/>
            <person name="Lomeli R."/>
            <person name="Scara G."/>
            <person name="Ko A."/>
            <person name="Delaney K."/>
            <person name="Wissotski M."/>
            <person name="Lopez G."/>
            <person name="Campos D."/>
            <person name="Braidotti M."/>
            <person name="Ashley E."/>
            <person name="Golser W."/>
            <person name="Kim H."/>
            <person name="Lee S."/>
            <person name="Lin J."/>
            <person name="Dujmic Z."/>
            <person name="Kim W."/>
            <person name="Talag J."/>
            <person name="Zuccolo A."/>
            <person name="Fan C."/>
            <person name="Sebastian A."/>
            <person name="Kramer M."/>
            <person name="Spiegel L."/>
            <person name="Nascimento L."/>
            <person name="Zutavern T."/>
            <person name="Miller B."/>
            <person name="Ambroise C."/>
            <person name="Muller S."/>
            <person name="Spooner W."/>
            <person name="Narechania A."/>
            <person name="Ren L."/>
            <person name="Wei S."/>
            <person name="Kumari S."/>
            <person name="Faga B."/>
            <person name="Levy M.J."/>
            <person name="McMahan L."/>
            <person name="Van Buren P."/>
            <person name="Vaughn M.W."/>
            <person name="Ying K."/>
            <person name="Yeh C.-T."/>
            <person name="Emrich S.J."/>
            <person name="Jia Y."/>
            <person name="Kalyanaraman A."/>
            <person name="Hsia A.-P."/>
            <person name="Barbazuk W.B."/>
            <person name="Baucom R.S."/>
            <person name="Brutnell T.P."/>
            <person name="Carpita N.C."/>
            <person name="Chaparro C."/>
            <person name="Chia J.-M."/>
            <person name="Deragon J.-M."/>
            <person name="Estill J.C."/>
            <person name="Fu Y."/>
            <person name="Jeddeloh J.A."/>
            <person name="Han Y."/>
            <person name="Lee H."/>
            <person name="Li P."/>
            <person name="Lisch D.R."/>
            <person name="Liu S."/>
            <person name="Liu Z."/>
            <person name="Nagel D.H."/>
            <person name="McCann M.C."/>
            <person name="SanMiguel P."/>
            <person name="Myers A.M."/>
            <person name="Nettleton D."/>
            <person name="Nguyen J."/>
            <person name="Penning B.W."/>
            <person name="Ponnala L."/>
            <person name="Schneider K.L."/>
            <person name="Schwartz D.C."/>
            <person name="Sharma A."/>
            <person name="Soderlund C."/>
            <person name="Springer N.M."/>
            <person name="Sun Q."/>
            <person name="Wang H."/>
            <person name="Waterman M."/>
            <person name="Westerman R."/>
            <person name="Wolfgruber T.K."/>
            <person name="Yang L."/>
            <person name="Yu Y."/>
            <person name="Zhang L."/>
            <person name="Zhou S."/>
            <person name="Zhu Q."/>
            <person name="Bennetzen J.L."/>
            <person name="Dawe R.K."/>
            <person name="Jiang J."/>
            <person name="Jiang N."/>
            <person name="Presting G.G."/>
            <person name="Wessler S.R."/>
            <person name="Aluru S."/>
            <person name="Martienssen R.A."/>
            <person name="Clifton S.W."/>
            <person name="McCombie W.R."/>
            <person name="Wing R.A."/>
            <person name="Wilson R.K."/>
        </authorList>
    </citation>
    <scope>NUCLEOTIDE SEQUENCE [LARGE SCALE GENOMIC DNA]</scope>
    <source>
        <strain evidence="6">cv. B73</strain>
    </source>
</reference>
<sequence length="149" mass="16275">MPWVGGENSDGRGGVRVRTWEGWRWSASIEFRSLGVWDSGSGRAGWWLRAHARALWASCNQHARNARAKAHEDRFVGLGSAPVIWKCRVDWFLAPTSSRRLDAVQSGCSALSIVKQGDPMVVANVGDSRVVLCIAFDDDAITSSNSSST</sequence>
<protein>
    <recommendedName>
        <fullName evidence="1">protein-serine/threonine phosphatase</fullName>
        <ecNumber evidence="1">3.1.3.16</ecNumber>
    </recommendedName>
</protein>